<feature type="repeat" description="WD" evidence="3">
    <location>
        <begin position="640"/>
        <end position="676"/>
    </location>
</feature>
<evidence type="ECO:0000256" key="2">
    <source>
        <dbReference type="ARBA" id="ARBA00022737"/>
    </source>
</evidence>
<dbReference type="CDD" id="cd00200">
    <property type="entry name" value="WD40"/>
    <property type="match status" value="1"/>
</dbReference>
<dbReference type="InterPro" id="IPR020472">
    <property type="entry name" value="WD40_PAC1"/>
</dbReference>
<evidence type="ECO:0000313" key="5">
    <source>
        <dbReference type="EMBL" id="KAH7309671.1"/>
    </source>
</evidence>
<dbReference type="SUPFAM" id="SSF52540">
    <property type="entry name" value="P-loop containing nucleoside triphosphate hydrolases"/>
    <property type="match status" value="1"/>
</dbReference>
<feature type="domain" description="Nephrocystin 3-like N-terminal" evidence="4">
    <location>
        <begin position="43"/>
        <end position="205"/>
    </location>
</feature>
<dbReference type="InterPro" id="IPR036322">
    <property type="entry name" value="WD40_repeat_dom_sf"/>
</dbReference>
<feature type="repeat" description="WD" evidence="3">
    <location>
        <begin position="724"/>
        <end position="765"/>
    </location>
</feature>
<dbReference type="InterPro" id="IPR027417">
    <property type="entry name" value="P-loop_NTPase"/>
</dbReference>
<evidence type="ECO:0000259" key="4">
    <source>
        <dbReference type="Pfam" id="PF24883"/>
    </source>
</evidence>
<dbReference type="Pfam" id="PF00400">
    <property type="entry name" value="WD40"/>
    <property type="match status" value="3"/>
</dbReference>
<dbReference type="InterPro" id="IPR019775">
    <property type="entry name" value="WD40_repeat_CS"/>
</dbReference>
<evidence type="ECO:0000256" key="3">
    <source>
        <dbReference type="PROSITE-ProRule" id="PRU00221"/>
    </source>
</evidence>
<dbReference type="PANTHER" id="PTHR19848:SF8">
    <property type="entry name" value="F-BOX AND WD REPEAT DOMAIN CONTAINING 7"/>
    <property type="match status" value="1"/>
</dbReference>
<dbReference type="PROSITE" id="PS00678">
    <property type="entry name" value="WD_REPEATS_1"/>
    <property type="match status" value="2"/>
</dbReference>
<dbReference type="SUPFAM" id="SSF50978">
    <property type="entry name" value="WD40 repeat-like"/>
    <property type="match status" value="1"/>
</dbReference>
<dbReference type="InterPro" id="IPR056884">
    <property type="entry name" value="NPHP3-like_N"/>
</dbReference>
<dbReference type="EMBL" id="JAGPNK010000013">
    <property type="protein sequence ID" value="KAH7309671.1"/>
    <property type="molecule type" value="Genomic_DNA"/>
</dbReference>
<gene>
    <name evidence="5" type="ORF">B0I35DRAFT_85191</name>
</gene>
<dbReference type="Proteomes" id="UP000813444">
    <property type="component" value="Unassembled WGS sequence"/>
</dbReference>
<dbReference type="PRINTS" id="PR00320">
    <property type="entry name" value="GPROTEINBRPT"/>
</dbReference>
<dbReference type="InterPro" id="IPR015943">
    <property type="entry name" value="WD40/YVTN_repeat-like_dom_sf"/>
</dbReference>
<keyword evidence="6" id="KW-1185">Reference proteome</keyword>
<dbReference type="Gene3D" id="3.40.50.300">
    <property type="entry name" value="P-loop containing nucleotide triphosphate hydrolases"/>
    <property type="match status" value="1"/>
</dbReference>
<evidence type="ECO:0000313" key="6">
    <source>
        <dbReference type="Proteomes" id="UP000813444"/>
    </source>
</evidence>
<dbReference type="PANTHER" id="PTHR19848">
    <property type="entry name" value="WD40 REPEAT PROTEIN"/>
    <property type="match status" value="1"/>
</dbReference>
<dbReference type="OrthoDB" id="538223at2759"/>
<dbReference type="PROSITE" id="PS50082">
    <property type="entry name" value="WD_REPEATS_2"/>
    <property type="match status" value="3"/>
</dbReference>
<dbReference type="Gene3D" id="2.130.10.10">
    <property type="entry name" value="YVTN repeat-like/Quinoprotein amine dehydrogenase"/>
    <property type="match status" value="2"/>
</dbReference>
<dbReference type="InterPro" id="IPR001680">
    <property type="entry name" value="WD40_rpt"/>
</dbReference>
<dbReference type="PROSITE" id="PS50294">
    <property type="entry name" value="WD_REPEATS_REGION"/>
    <property type="match status" value="3"/>
</dbReference>
<accession>A0A8K0SK00</accession>
<dbReference type="Pfam" id="PF24883">
    <property type="entry name" value="NPHP3_N"/>
    <property type="match status" value="1"/>
</dbReference>
<organism evidence="5 6">
    <name type="scientific">Stachybotrys elegans</name>
    <dbReference type="NCBI Taxonomy" id="80388"/>
    <lineage>
        <taxon>Eukaryota</taxon>
        <taxon>Fungi</taxon>
        <taxon>Dikarya</taxon>
        <taxon>Ascomycota</taxon>
        <taxon>Pezizomycotina</taxon>
        <taxon>Sordariomycetes</taxon>
        <taxon>Hypocreomycetidae</taxon>
        <taxon>Hypocreales</taxon>
        <taxon>Stachybotryaceae</taxon>
        <taxon>Stachybotrys</taxon>
    </lineage>
</organism>
<feature type="repeat" description="WD" evidence="3">
    <location>
        <begin position="682"/>
        <end position="723"/>
    </location>
</feature>
<keyword evidence="2" id="KW-0677">Repeat</keyword>
<name>A0A8K0SK00_9HYPO</name>
<reference evidence="5" key="1">
    <citation type="journal article" date="2021" name="Nat. Commun.">
        <title>Genetic determinants of endophytism in the Arabidopsis root mycobiome.</title>
        <authorList>
            <person name="Mesny F."/>
            <person name="Miyauchi S."/>
            <person name="Thiergart T."/>
            <person name="Pickel B."/>
            <person name="Atanasova L."/>
            <person name="Karlsson M."/>
            <person name="Huettel B."/>
            <person name="Barry K.W."/>
            <person name="Haridas S."/>
            <person name="Chen C."/>
            <person name="Bauer D."/>
            <person name="Andreopoulos W."/>
            <person name="Pangilinan J."/>
            <person name="LaButti K."/>
            <person name="Riley R."/>
            <person name="Lipzen A."/>
            <person name="Clum A."/>
            <person name="Drula E."/>
            <person name="Henrissat B."/>
            <person name="Kohler A."/>
            <person name="Grigoriev I.V."/>
            <person name="Martin F.M."/>
            <person name="Hacquard S."/>
        </authorList>
    </citation>
    <scope>NUCLEOTIDE SEQUENCE</scope>
    <source>
        <strain evidence="5">MPI-CAGE-CH-0235</strain>
    </source>
</reference>
<dbReference type="SMART" id="SM00320">
    <property type="entry name" value="WD40"/>
    <property type="match status" value="3"/>
</dbReference>
<sequence length="869" mass="97112">MVVSQILDSRPLDLPVAHEARYDSLDVKDSSRCESGTRTRIQERICLWADDDSGEPLFWLVGPAGTGKSTIARTIADLLENKNRLAAGYFFKRGEEGRNGTSRLFPTLASQLTETFPAFKGCLRKSLGDLDRDAVEKKGLDVQFNRLLSLPLADLSRGTSRLTMVIIIDALDECERPDHLKQVLALLSKLGAGNTICLRVLVTSRSTSAVRAAFGGVRYRNLDLETEYRDETQTDVATFLMQRFTSIKNRFGISDPWPDQQQLDRLIHLSTTPSPLFIYAATLCRFIDTDERDDPMDQLNLWLQQCDSNTPQLDQIYLPILHYALFGSYNIHEKPKPLAENLRTELFDVLGAVVLVVTPLSSTAMAALLGIPTHRVALLLRHLHAVLSIPCDPQSPVQLLHKSFSDFLLSPQGSDGCDYGVDATQTHAMLAAKCIQRMEKGLKQDICDIRKHDVSRSEIEQHVIDKHIPADLRYACVYWVYHLQRSKGSLGGEVPLFLYKHLLHWLEALVLLGRFWVCAVAINQLLKMCQQCPNSHGELHDFIKDAEKVIANFGPFIRETPLQIYKTLILFSPVASKVRQNFWDQRPRDLRIQGVKSDWNTHDAERGVIKVISPDSQTVVSSNSTLWLWDTTTGVCRQVLEGHRRKVTAVTFSPDGQIVASASWDWTVRLWDTTTGICCQVLEGHRDRVTAVAFSPDGQIVASASWDWTVRLWDTTTDVCRQVLEGHRRKVTAVAFSPDGQTVASASNDETVRCWDVATGMHRQTLSSCFTRSLAFSPSSSTVLLTDFGALDLLTTSFIGESSPPKEIVLSPASSSIGLSPDKTWIVKGGEKVVWLPRDYTPWSTAVRGSAMFVSCSEGHFLRIVATMT</sequence>
<comment type="caution">
    <text evidence="5">The sequence shown here is derived from an EMBL/GenBank/DDBJ whole genome shotgun (WGS) entry which is preliminary data.</text>
</comment>
<proteinExistence type="predicted"/>
<evidence type="ECO:0000256" key="1">
    <source>
        <dbReference type="ARBA" id="ARBA00022574"/>
    </source>
</evidence>
<keyword evidence="1 3" id="KW-0853">WD repeat</keyword>
<protein>
    <recommendedName>
        <fullName evidence="4">Nephrocystin 3-like N-terminal domain-containing protein</fullName>
    </recommendedName>
</protein>
<dbReference type="AlphaFoldDB" id="A0A8K0SK00"/>